<proteinExistence type="predicted"/>
<sequence length="150" mass="16214">MAGLAAQWRLGGHERGYRTPSAGSGVAVAVGTLAAVILVEVLLIAFTDHYVIGGFLFLAVAYAFIHMFRCISNAGVSVHLFTDGLVWTTGGRHTPLHFGEVTALRVGGKGHRELVRGAAPPVRLTPFLRDSEDLFRRLGQTALRHRWPTG</sequence>
<evidence type="ECO:0000313" key="2">
    <source>
        <dbReference type="EMBL" id="MFC7329739.1"/>
    </source>
</evidence>
<dbReference type="EMBL" id="JBHTBH010000008">
    <property type="protein sequence ID" value="MFC7329739.1"/>
    <property type="molecule type" value="Genomic_DNA"/>
</dbReference>
<keyword evidence="1" id="KW-1133">Transmembrane helix</keyword>
<dbReference type="Proteomes" id="UP001596540">
    <property type="component" value="Unassembled WGS sequence"/>
</dbReference>
<accession>A0ABW2KK51</accession>
<evidence type="ECO:0000313" key="3">
    <source>
        <dbReference type="Proteomes" id="UP001596540"/>
    </source>
</evidence>
<evidence type="ECO:0008006" key="4">
    <source>
        <dbReference type="Google" id="ProtNLM"/>
    </source>
</evidence>
<keyword evidence="1" id="KW-0812">Transmembrane</keyword>
<protein>
    <recommendedName>
        <fullName evidence="4">PH domain-containing protein</fullName>
    </recommendedName>
</protein>
<reference evidence="3" key="1">
    <citation type="journal article" date="2019" name="Int. J. Syst. Evol. Microbiol.">
        <title>The Global Catalogue of Microorganisms (GCM) 10K type strain sequencing project: providing services to taxonomists for standard genome sequencing and annotation.</title>
        <authorList>
            <consortium name="The Broad Institute Genomics Platform"/>
            <consortium name="The Broad Institute Genome Sequencing Center for Infectious Disease"/>
            <person name="Wu L."/>
            <person name="Ma J."/>
        </authorList>
    </citation>
    <scope>NUCLEOTIDE SEQUENCE [LARGE SCALE GENOMIC DNA]</scope>
    <source>
        <strain evidence="3">CGMCC 4.7382</strain>
    </source>
</reference>
<organism evidence="2 3">
    <name type="scientific">Marinactinospora rubrisoli</name>
    <dbReference type="NCBI Taxonomy" id="2715399"/>
    <lineage>
        <taxon>Bacteria</taxon>
        <taxon>Bacillati</taxon>
        <taxon>Actinomycetota</taxon>
        <taxon>Actinomycetes</taxon>
        <taxon>Streptosporangiales</taxon>
        <taxon>Nocardiopsidaceae</taxon>
        <taxon>Marinactinospora</taxon>
    </lineage>
</organism>
<comment type="caution">
    <text evidence="2">The sequence shown here is derived from an EMBL/GenBank/DDBJ whole genome shotgun (WGS) entry which is preliminary data.</text>
</comment>
<keyword evidence="3" id="KW-1185">Reference proteome</keyword>
<name>A0ABW2KK51_9ACTN</name>
<gene>
    <name evidence="2" type="ORF">ACFQRF_18560</name>
</gene>
<feature type="transmembrane region" description="Helical" evidence="1">
    <location>
        <begin position="21"/>
        <end position="44"/>
    </location>
</feature>
<feature type="transmembrane region" description="Helical" evidence="1">
    <location>
        <begin position="50"/>
        <end position="68"/>
    </location>
</feature>
<keyword evidence="1" id="KW-0472">Membrane</keyword>
<evidence type="ECO:0000256" key="1">
    <source>
        <dbReference type="SAM" id="Phobius"/>
    </source>
</evidence>
<dbReference type="RefSeq" id="WP_379872380.1">
    <property type="nucleotide sequence ID" value="NZ_JBHTBH010000008.1"/>
</dbReference>